<dbReference type="SUPFAM" id="SSF50985">
    <property type="entry name" value="RCC1/BLIP-II"/>
    <property type="match status" value="1"/>
</dbReference>
<keyword evidence="1" id="KW-1133">Transmembrane helix</keyword>
<reference evidence="2" key="1">
    <citation type="submission" date="2023-06" db="EMBL/GenBank/DDBJ databases">
        <authorList>
            <person name="Kurt Z."/>
        </authorList>
    </citation>
    <scope>NUCLEOTIDE SEQUENCE</scope>
</reference>
<keyword evidence="4" id="KW-1185">Reference proteome</keyword>
<dbReference type="Proteomes" id="UP001642409">
    <property type="component" value="Unassembled WGS sequence"/>
</dbReference>
<keyword evidence="1" id="KW-0812">Transmembrane</keyword>
<evidence type="ECO:0000313" key="4">
    <source>
        <dbReference type="Proteomes" id="UP001642409"/>
    </source>
</evidence>
<name>A0AA86PJI2_9EUKA</name>
<accession>A0AA86PJI2</accession>
<keyword evidence="1" id="KW-0472">Membrane</keyword>
<sequence>MIFAITVCSVASPKFMQTHGVSVSKITNMSGVIDAVEIDDSIVYIIAANRSIMAMGEHSSLFGQQKQLDFTYIHVDGVRQIFSDDQTFGYVSDSGEVYYQKTESNKVSYELMPKQIPPILQLVGNRRTFLIARTASDLYFKGDCEQETRVCGDLEPKMYTEFTKIPLDFASDIYNIEINFDSTVNLYLKNSDVFSIGLDPQGLLPVAPSAKNSQILRKIGTGMTRVSMGFNLTLAQFSTYYLKNNNLYVYNKNATPQERLVQESVFDFVSFGFYEQLQNLLIIKENSVVFFSQQQIQTKSPTEIYCKNKKNTLCANLEESAIRAECYDGQVLKIENEICILFDCEYNPQSTQNCKASQCVQSDIFCNAISCQNPQDFALNPKCFYNFNERAFSAPFENAKDYKLQNFLMIQVRDSPVKPVEPVSENKMKIGTAVGISIGACCGVFVLLMVLTVSYFHKQGQKNTMKKKTKPMQGMI</sequence>
<comment type="caution">
    <text evidence="2">The sequence shown here is derived from an EMBL/GenBank/DDBJ whole genome shotgun (WGS) entry which is preliminary data.</text>
</comment>
<organism evidence="2">
    <name type="scientific">Hexamita inflata</name>
    <dbReference type="NCBI Taxonomy" id="28002"/>
    <lineage>
        <taxon>Eukaryota</taxon>
        <taxon>Metamonada</taxon>
        <taxon>Diplomonadida</taxon>
        <taxon>Hexamitidae</taxon>
        <taxon>Hexamitinae</taxon>
        <taxon>Hexamita</taxon>
    </lineage>
</organism>
<evidence type="ECO:0000256" key="1">
    <source>
        <dbReference type="SAM" id="Phobius"/>
    </source>
</evidence>
<evidence type="ECO:0000313" key="2">
    <source>
        <dbReference type="EMBL" id="CAI9940694.1"/>
    </source>
</evidence>
<dbReference type="AlphaFoldDB" id="A0AA86PJI2"/>
<dbReference type="InterPro" id="IPR009091">
    <property type="entry name" value="RCC1/BLIP-II"/>
</dbReference>
<protein>
    <submittedName>
        <fullName evidence="2">Regulator of chromosome condensation 1/beta-lactamase-inhibitor protein II</fullName>
    </submittedName>
    <submittedName>
        <fullName evidence="3">Regulator_of chromosome condensation 1/beta-lactamase-inhibitor protein II</fullName>
    </submittedName>
</protein>
<gene>
    <name evidence="3" type="ORF">HINF_LOCUS25709</name>
    <name evidence="2" type="ORF">HINF_LOCUS28339</name>
</gene>
<reference evidence="3 4" key="2">
    <citation type="submission" date="2024-07" db="EMBL/GenBank/DDBJ databases">
        <authorList>
            <person name="Akdeniz Z."/>
        </authorList>
    </citation>
    <scope>NUCLEOTIDE SEQUENCE [LARGE SCALE GENOMIC DNA]</scope>
</reference>
<dbReference type="EMBL" id="CATOUU010000681">
    <property type="protein sequence ID" value="CAI9940694.1"/>
    <property type="molecule type" value="Genomic_DNA"/>
</dbReference>
<dbReference type="EMBL" id="CAXDID020000077">
    <property type="protein sequence ID" value="CAL6016858.1"/>
    <property type="molecule type" value="Genomic_DNA"/>
</dbReference>
<proteinExistence type="predicted"/>
<feature type="transmembrane region" description="Helical" evidence="1">
    <location>
        <begin position="433"/>
        <end position="456"/>
    </location>
</feature>
<evidence type="ECO:0000313" key="3">
    <source>
        <dbReference type="EMBL" id="CAL6016858.1"/>
    </source>
</evidence>